<comment type="caution">
    <text evidence="1">The sequence shown here is derived from an EMBL/GenBank/DDBJ whole genome shotgun (WGS) entry which is preliminary data.</text>
</comment>
<dbReference type="Proteomes" id="UP001145114">
    <property type="component" value="Unassembled WGS sequence"/>
</dbReference>
<keyword evidence="2" id="KW-1185">Reference proteome</keyword>
<evidence type="ECO:0000313" key="1">
    <source>
        <dbReference type="EMBL" id="KAJ1679461.1"/>
    </source>
</evidence>
<dbReference type="EMBL" id="JAMZIH010000366">
    <property type="protein sequence ID" value="KAJ1679461.1"/>
    <property type="molecule type" value="Genomic_DNA"/>
</dbReference>
<organism evidence="1 2">
    <name type="scientific">Spiromyces aspiralis</name>
    <dbReference type="NCBI Taxonomy" id="68401"/>
    <lineage>
        <taxon>Eukaryota</taxon>
        <taxon>Fungi</taxon>
        <taxon>Fungi incertae sedis</taxon>
        <taxon>Zoopagomycota</taxon>
        <taxon>Kickxellomycotina</taxon>
        <taxon>Kickxellomycetes</taxon>
        <taxon>Kickxellales</taxon>
        <taxon>Kickxellaceae</taxon>
        <taxon>Spiromyces</taxon>
    </lineage>
</organism>
<proteinExistence type="predicted"/>
<reference evidence="1" key="1">
    <citation type="submission" date="2022-06" db="EMBL/GenBank/DDBJ databases">
        <title>Phylogenomic reconstructions and comparative analyses of Kickxellomycotina fungi.</title>
        <authorList>
            <person name="Reynolds N.K."/>
            <person name="Stajich J.E."/>
            <person name="Barry K."/>
            <person name="Grigoriev I.V."/>
            <person name="Crous P."/>
            <person name="Smith M.E."/>
        </authorList>
    </citation>
    <scope>NUCLEOTIDE SEQUENCE</scope>
    <source>
        <strain evidence="1">RSA 2271</strain>
    </source>
</reference>
<accession>A0ACC1HT31</accession>
<gene>
    <name evidence="1" type="ORF">EV182_001999</name>
</gene>
<protein>
    <submittedName>
        <fullName evidence="1">Uncharacterized protein</fullName>
    </submittedName>
</protein>
<name>A0ACC1HT31_9FUNG</name>
<sequence>MQEGLHPKRTLQCDQLQVLRFLRAHKWNVDHAFDMIMKCLKWRVNELIDKIQCYSEILFKMISDLLDPAVASKIRFANSTEDLLAYIDEDSLIAEFGGKDPYKFEYLPPREDEDKPMYDTDAILEARKRRSKAIEEYQKVTREWANLDVTGEQLDKVSQERDAARNKVIEASRPYAARVRAKTLYHRLGVV</sequence>
<evidence type="ECO:0000313" key="2">
    <source>
        <dbReference type="Proteomes" id="UP001145114"/>
    </source>
</evidence>